<sequence length="326" mass="36425">MVYEFPSDGPTIAFRCELDALPINEENQFEHRSKNHGVSHKCGHDGHMTIVAGLAPWIQEQNFKKGKIVLLFQPAEETGQGAAKILADKRFRSLNIDHIYALHNIPGVPLQTIIAPTMGFSAEVQSFALYLTGKESHASEPENGINPAMPIGDAIRYFEALNVQQPNDPNFKILTPIYAKIGDTSYGISPAKGELHYTIRTWTPETMESLRKEIESICSQISKTYSINYSLDWFEYFPASINDSSGIMLVKKIALKKQYKLLEKTTPFSFGEDFGWFSKAFKATMFGIGAGVDSPSLHHADYDFPDDLISTGMEMFTSLILELLAE</sequence>
<dbReference type="SUPFAM" id="SSF55031">
    <property type="entry name" value="Bacterial exopeptidase dimerisation domain"/>
    <property type="match status" value="1"/>
</dbReference>
<reference evidence="3" key="1">
    <citation type="submission" date="2022-09" db="EMBL/GenBank/DDBJ databases">
        <title>Maribacter litopenaei sp. nov., isolated from the intestinal tract of the Pacific White Shrimp, Litopenaeus vannamei.</title>
        <authorList>
            <person name="Kim S.Y."/>
            <person name="Hwang C.Y."/>
        </authorList>
    </citation>
    <scope>NUCLEOTIDE SEQUENCE</scope>
    <source>
        <strain evidence="3">HL-LV01</strain>
    </source>
</reference>
<dbReference type="Pfam" id="PF01546">
    <property type="entry name" value="Peptidase_M20"/>
    <property type="match status" value="1"/>
</dbReference>
<gene>
    <name evidence="3" type="ORF">NYZ99_10355</name>
</gene>
<dbReference type="EMBL" id="CP104205">
    <property type="protein sequence ID" value="UWX56543.1"/>
    <property type="molecule type" value="Genomic_DNA"/>
</dbReference>
<dbReference type="RefSeq" id="WP_260575178.1">
    <property type="nucleotide sequence ID" value="NZ_CP104205.1"/>
</dbReference>
<keyword evidence="1" id="KW-0378">Hydrolase</keyword>
<feature type="domain" description="Peptidase M20 dimerisation" evidence="2">
    <location>
        <begin position="126"/>
        <end position="224"/>
    </location>
</feature>
<dbReference type="NCBIfam" id="TIGR01891">
    <property type="entry name" value="amidohydrolases"/>
    <property type="match status" value="1"/>
</dbReference>
<dbReference type="Gene3D" id="3.40.630.10">
    <property type="entry name" value="Zn peptidases"/>
    <property type="match status" value="1"/>
</dbReference>
<dbReference type="InterPro" id="IPR017439">
    <property type="entry name" value="Amidohydrolase"/>
</dbReference>
<dbReference type="InterPro" id="IPR011650">
    <property type="entry name" value="Peptidase_M20_dimer"/>
</dbReference>
<evidence type="ECO:0000313" key="4">
    <source>
        <dbReference type="Proteomes" id="UP001059209"/>
    </source>
</evidence>
<dbReference type="PIRSF" id="PIRSF005962">
    <property type="entry name" value="Pept_M20D_amidohydro"/>
    <property type="match status" value="1"/>
</dbReference>
<dbReference type="SUPFAM" id="SSF53187">
    <property type="entry name" value="Zn-dependent exopeptidases"/>
    <property type="match status" value="1"/>
</dbReference>
<dbReference type="InterPro" id="IPR036264">
    <property type="entry name" value="Bact_exopeptidase_dim_dom"/>
</dbReference>
<dbReference type="PANTHER" id="PTHR11014:SF169">
    <property type="entry name" value="CLAN MH, FAMILY M20, PEPTIDASE T-LIKE METALLOPEPTIDASE"/>
    <property type="match status" value="1"/>
</dbReference>
<evidence type="ECO:0000256" key="1">
    <source>
        <dbReference type="ARBA" id="ARBA00022801"/>
    </source>
</evidence>
<evidence type="ECO:0000259" key="2">
    <source>
        <dbReference type="Pfam" id="PF07687"/>
    </source>
</evidence>
<dbReference type="InterPro" id="IPR002933">
    <property type="entry name" value="Peptidase_M20"/>
</dbReference>
<keyword evidence="4" id="KW-1185">Reference proteome</keyword>
<dbReference type="Gene3D" id="3.30.70.360">
    <property type="match status" value="1"/>
</dbReference>
<dbReference type="PANTHER" id="PTHR11014">
    <property type="entry name" value="PEPTIDASE M20 FAMILY MEMBER"/>
    <property type="match status" value="1"/>
</dbReference>
<dbReference type="Proteomes" id="UP001059209">
    <property type="component" value="Chromosome"/>
</dbReference>
<dbReference type="Pfam" id="PF07687">
    <property type="entry name" value="M20_dimer"/>
    <property type="match status" value="1"/>
</dbReference>
<proteinExistence type="predicted"/>
<organism evidence="3 4">
    <name type="scientific">Maribacter litopenaei</name>
    <dbReference type="NCBI Taxonomy" id="2976127"/>
    <lineage>
        <taxon>Bacteria</taxon>
        <taxon>Pseudomonadati</taxon>
        <taxon>Bacteroidota</taxon>
        <taxon>Flavobacteriia</taxon>
        <taxon>Flavobacteriales</taxon>
        <taxon>Flavobacteriaceae</taxon>
        <taxon>Maribacter</taxon>
    </lineage>
</organism>
<name>A0ABY5YBX5_9FLAO</name>
<accession>A0ABY5YBX5</accession>
<protein>
    <submittedName>
        <fullName evidence="3">Amidohydrolase</fullName>
    </submittedName>
</protein>
<evidence type="ECO:0000313" key="3">
    <source>
        <dbReference type="EMBL" id="UWX56543.1"/>
    </source>
</evidence>